<dbReference type="InterPro" id="IPR000863">
    <property type="entry name" value="Sulfotransferase_dom"/>
</dbReference>
<dbReference type="Gene3D" id="3.40.50.300">
    <property type="entry name" value="P-loop containing nucleotide triphosphate hydrolases"/>
    <property type="match status" value="2"/>
</dbReference>
<dbReference type="OrthoDB" id="205623at2759"/>
<dbReference type="InterPro" id="IPR027417">
    <property type="entry name" value="P-loop_NTPase"/>
</dbReference>
<evidence type="ECO:0000256" key="3">
    <source>
        <dbReference type="RuleBase" id="RU361155"/>
    </source>
</evidence>
<dbReference type="Proteomes" id="UP000515135">
    <property type="component" value="Unplaced"/>
</dbReference>
<comment type="similarity">
    <text evidence="1 3">Belongs to the sulfotransferase 1 family.</text>
</comment>
<evidence type="ECO:0000313" key="6">
    <source>
        <dbReference type="RefSeq" id="XP_019619726.1"/>
    </source>
</evidence>
<dbReference type="SUPFAM" id="SSF52540">
    <property type="entry name" value="P-loop containing nucleoside triphosphate hydrolases"/>
    <property type="match status" value="2"/>
</dbReference>
<organism evidence="5 6">
    <name type="scientific">Branchiostoma belcheri</name>
    <name type="common">Amphioxus</name>
    <dbReference type="NCBI Taxonomy" id="7741"/>
    <lineage>
        <taxon>Eukaryota</taxon>
        <taxon>Metazoa</taxon>
        <taxon>Chordata</taxon>
        <taxon>Cephalochordata</taxon>
        <taxon>Leptocardii</taxon>
        <taxon>Amphioxiformes</taxon>
        <taxon>Branchiostomatidae</taxon>
        <taxon>Branchiostoma</taxon>
    </lineage>
</organism>
<gene>
    <name evidence="6" type="primary">LOC109466444</name>
</gene>
<sequence>MAEKTASFLDDDDFTHVVKGIRYPPDVTKDNLEAMANFGLRDDDIVIVAFPKAGTNWVLEIVNKILSACGRTDVSSDDMVGKLEFSYPHEPRPRHVMLQTCASPRVILTHLTPHTAPPGISQPKDNVKVIVVMRNPKDTVVSDFHFEQKLRARFERKPLPSWDEFFQLFLAGKHTFGCYFDHVLGWWQRRDDPHFLFLKYEDMKKDLPNAVRSVATFLKVKLDDASIEAIAHACTFSNMKAALDKSRYDDRTFNARKETTATFMDDDDFTHVVKGIRYPPYVTKDNLEAMANFRLRADDIVIVAFPKAGTNWMLEIVNKILSACGRTDASSDDMVGKLEFSYPHEPRPRHVMLQTCASPRVILTHLTPHTAPPGISQPKDNVKVLVVMRNPKDTAVSYFHFEQKRRAYFERKPIPSWDEFFQLFLAGKHTFGCYFDHVLGWWQRRDDPHFLFLKYEDMKKDLPNAVRSVATFLKVKLDDASIEAIAHACTFSNMKAALDKSRYDDRTFNARKGLVGDWKTIFTDEQSKSLDLKCKTKLEGAGLILDFE</sequence>
<keyword evidence="2 3" id="KW-0808">Transferase</keyword>
<keyword evidence="5" id="KW-1185">Reference proteome</keyword>
<dbReference type="AlphaFoldDB" id="A0A6P4YR61"/>
<dbReference type="RefSeq" id="XP_019619726.1">
    <property type="nucleotide sequence ID" value="XM_019764167.1"/>
</dbReference>
<evidence type="ECO:0000256" key="1">
    <source>
        <dbReference type="ARBA" id="ARBA00005771"/>
    </source>
</evidence>
<dbReference type="KEGG" id="bbel:109466444"/>
<feature type="domain" description="Sulfotransferase" evidence="4">
    <location>
        <begin position="298"/>
        <end position="540"/>
    </location>
</feature>
<dbReference type="PANTHER" id="PTHR11783">
    <property type="entry name" value="SULFOTRANSFERASE SULT"/>
    <property type="match status" value="1"/>
</dbReference>
<accession>A0A6P4YR61</accession>
<feature type="domain" description="Sulfotransferase" evidence="4">
    <location>
        <begin position="42"/>
        <end position="241"/>
    </location>
</feature>
<evidence type="ECO:0000259" key="4">
    <source>
        <dbReference type="Pfam" id="PF00685"/>
    </source>
</evidence>
<name>A0A6P4YR61_BRABE</name>
<evidence type="ECO:0000256" key="2">
    <source>
        <dbReference type="ARBA" id="ARBA00022679"/>
    </source>
</evidence>
<proteinExistence type="inferred from homology"/>
<dbReference type="Pfam" id="PF00685">
    <property type="entry name" value="Sulfotransfer_1"/>
    <property type="match status" value="2"/>
</dbReference>
<protein>
    <recommendedName>
        <fullName evidence="3">Sulfotransferase</fullName>
        <ecNumber evidence="3">2.8.2.-</ecNumber>
    </recommendedName>
</protein>
<reference evidence="6" key="1">
    <citation type="submission" date="2025-08" db="UniProtKB">
        <authorList>
            <consortium name="RefSeq"/>
        </authorList>
    </citation>
    <scope>IDENTIFICATION</scope>
    <source>
        <tissue evidence="6">Gonad</tissue>
    </source>
</reference>
<dbReference type="EC" id="2.8.2.-" evidence="3"/>
<dbReference type="GeneID" id="109466444"/>
<evidence type="ECO:0000313" key="5">
    <source>
        <dbReference type="Proteomes" id="UP000515135"/>
    </source>
</evidence>
<dbReference type="GO" id="GO:0008146">
    <property type="term" value="F:sulfotransferase activity"/>
    <property type="evidence" value="ECO:0007669"/>
    <property type="project" value="InterPro"/>
</dbReference>